<feature type="region of interest" description="Disordered" evidence="1">
    <location>
        <begin position="289"/>
        <end position="309"/>
    </location>
</feature>
<protein>
    <recommendedName>
        <fullName evidence="4">Protein FAF1</fullName>
    </recommendedName>
</protein>
<feature type="compositionally biased region" description="Acidic residues" evidence="1">
    <location>
        <begin position="141"/>
        <end position="151"/>
    </location>
</feature>
<feature type="compositionally biased region" description="Basic residues" evidence="1">
    <location>
        <begin position="294"/>
        <end position="309"/>
    </location>
</feature>
<dbReference type="PANTHER" id="PTHR28096">
    <property type="entry name" value="PROTEIN FAF1"/>
    <property type="match status" value="1"/>
</dbReference>
<dbReference type="AlphaFoldDB" id="A0A8E2J303"/>
<feature type="compositionally biased region" description="Acidic residues" evidence="1">
    <location>
        <begin position="53"/>
        <end position="63"/>
    </location>
</feature>
<dbReference type="PANTHER" id="PTHR28096:SF1">
    <property type="entry name" value="PROTEIN FAF1"/>
    <property type="match status" value="1"/>
</dbReference>
<dbReference type="EMBL" id="KV722353">
    <property type="protein sequence ID" value="OCH93591.1"/>
    <property type="molecule type" value="Genomic_DNA"/>
</dbReference>
<feature type="region of interest" description="Disordered" evidence="1">
    <location>
        <begin position="18"/>
        <end position="156"/>
    </location>
</feature>
<keyword evidence="3" id="KW-1185">Reference proteome</keyword>
<feature type="compositionally biased region" description="Acidic residues" evidence="1">
    <location>
        <begin position="76"/>
        <end position="86"/>
    </location>
</feature>
<evidence type="ECO:0000256" key="1">
    <source>
        <dbReference type="SAM" id="MobiDB-lite"/>
    </source>
</evidence>
<organism evidence="2 3">
    <name type="scientific">Obba rivulosa</name>
    <dbReference type="NCBI Taxonomy" id="1052685"/>
    <lineage>
        <taxon>Eukaryota</taxon>
        <taxon>Fungi</taxon>
        <taxon>Dikarya</taxon>
        <taxon>Basidiomycota</taxon>
        <taxon>Agaricomycotina</taxon>
        <taxon>Agaricomycetes</taxon>
        <taxon>Polyporales</taxon>
        <taxon>Gelatoporiaceae</taxon>
        <taxon>Obba</taxon>
    </lineage>
</organism>
<name>A0A8E2J303_9APHY</name>
<dbReference type="OrthoDB" id="5556956at2759"/>
<reference evidence="2 3" key="1">
    <citation type="submission" date="2016-07" db="EMBL/GenBank/DDBJ databases">
        <title>Draft genome of the white-rot fungus Obba rivulosa 3A-2.</title>
        <authorList>
            <consortium name="DOE Joint Genome Institute"/>
            <person name="Miettinen O."/>
            <person name="Riley R."/>
            <person name="Acob R."/>
            <person name="Barry K."/>
            <person name="Cullen D."/>
            <person name="De Vries R."/>
            <person name="Hainaut M."/>
            <person name="Hatakka A."/>
            <person name="Henrissat B."/>
            <person name="Hilden K."/>
            <person name="Kuo R."/>
            <person name="Labutti K."/>
            <person name="Lipzen A."/>
            <person name="Makela M.R."/>
            <person name="Sandor L."/>
            <person name="Spatafora J.W."/>
            <person name="Grigoriev I.V."/>
            <person name="Hibbett D.S."/>
        </authorList>
    </citation>
    <scope>NUCLEOTIDE SEQUENCE [LARGE SCALE GENOMIC DNA]</scope>
    <source>
        <strain evidence="2 3">3A-2</strain>
    </source>
</reference>
<evidence type="ECO:0008006" key="4">
    <source>
        <dbReference type="Google" id="ProtNLM"/>
    </source>
</evidence>
<dbReference type="GO" id="GO:0005730">
    <property type="term" value="C:nucleolus"/>
    <property type="evidence" value="ECO:0007669"/>
    <property type="project" value="TreeGrafter"/>
</dbReference>
<dbReference type="InterPro" id="IPR053030">
    <property type="entry name" value="Ribosomal_biogenesis_FAF1-like"/>
</dbReference>
<accession>A0A8E2J303</accession>
<evidence type="ECO:0000313" key="2">
    <source>
        <dbReference type="EMBL" id="OCH93591.1"/>
    </source>
</evidence>
<evidence type="ECO:0000313" key="3">
    <source>
        <dbReference type="Proteomes" id="UP000250043"/>
    </source>
</evidence>
<gene>
    <name evidence="2" type="ORF">OBBRIDRAFT_811049</name>
</gene>
<feature type="region of interest" description="Disordered" evidence="1">
    <location>
        <begin position="239"/>
        <end position="276"/>
    </location>
</feature>
<dbReference type="GO" id="GO:0000462">
    <property type="term" value="P:maturation of SSU-rRNA from tricistronic rRNA transcript (SSU-rRNA, 5.8S rRNA, LSU-rRNA)"/>
    <property type="evidence" value="ECO:0007669"/>
    <property type="project" value="TreeGrafter"/>
</dbReference>
<proteinExistence type="predicted"/>
<sequence length="309" mass="34099">MADADKEELLRILESHGQQFLNSFGSSEVAGKRKGSSTEQKRQKDKKRKIEAEQNDDSGDDEWIGFGHTLDQESSGVEDQDGEQDDDSRRQDRQPQQPNVVVFSDLPKAGPSNNKASKAQMKAFMSSKVAKVTEEVGTQSSEEEASDEEDGLSNAQNDALLHRLVHTRILSGSLNPELDLTSAQRKKALAGRVLEVSGQVKLGKGEAAVRAAEHNRAAKRVRDGIAEKQKERGQKELEEAKHLGNYHPTLKSLYDASAQPKQKKRERGMRMGVGSFKGGILKLSKDEIDSVRRGGFRGRPGSRKRGGKR</sequence>
<dbReference type="Proteomes" id="UP000250043">
    <property type="component" value="Unassembled WGS sequence"/>
</dbReference>